<dbReference type="HOGENOM" id="CLU_1214752_0_0_1"/>
<protein>
    <recommendedName>
        <fullName evidence="3">SNF2 N-terminal domain-containing protein</fullName>
    </recommendedName>
</protein>
<name>U1G4M6_ENDPU</name>
<dbReference type="Proteomes" id="UP000019373">
    <property type="component" value="Unassembled WGS sequence"/>
</dbReference>
<dbReference type="InterPro" id="IPR000330">
    <property type="entry name" value="SNF2_N"/>
</dbReference>
<dbReference type="InterPro" id="IPR027417">
    <property type="entry name" value="P-loop_NTPase"/>
</dbReference>
<keyword evidence="5" id="KW-1185">Reference proteome</keyword>
<keyword evidence="2" id="KW-0067">ATP-binding</keyword>
<sequence length="228" mass="25875">MGLGKTVQTISFLATINPKVQVGRTLSSRPLPSLLSGSRLLVTGLTQTPSKRSSIKAMADYDIVVTSYNTLQQEYAKRDEFFVLRNTAQEGQLARRLEATEAVAVERPQKLACVYNEKFTIYISATRLQNRYEDIGGMIYVLGFWPLCDRDYYKKHFSDNVKGEDGFATLTPEAIEAIRFEILSTVVSAFSIRRRIHDLFDGKKILELPPLLEPQIIELRLEKKLPLN</sequence>
<evidence type="ECO:0000256" key="2">
    <source>
        <dbReference type="ARBA" id="ARBA00022840"/>
    </source>
</evidence>
<dbReference type="GO" id="GO:0005524">
    <property type="term" value="F:ATP binding"/>
    <property type="evidence" value="ECO:0007669"/>
    <property type="project" value="InterPro"/>
</dbReference>
<dbReference type="RefSeq" id="XP_007802112.1">
    <property type="nucleotide sequence ID" value="XM_007803921.1"/>
</dbReference>
<evidence type="ECO:0000313" key="4">
    <source>
        <dbReference type="EMBL" id="ERF72267.1"/>
    </source>
</evidence>
<dbReference type="InterPro" id="IPR038718">
    <property type="entry name" value="SNF2-like_sf"/>
</dbReference>
<dbReference type="EMBL" id="KE721111">
    <property type="protein sequence ID" value="ERF72267.1"/>
    <property type="molecule type" value="Genomic_DNA"/>
</dbReference>
<proteinExistence type="predicted"/>
<gene>
    <name evidence="4" type="ORF">EPUS_02154</name>
</gene>
<dbReference type="GeneID" id="19237208"/>
<dbReference type="SUPFAM" id="SSF52540">
    <property type="entry name" value="P-loop containing nucleoside triphosphate hydrolases"/>
    <property type="match status" value="1"/>
</dbReference>
<organism evidence="4 5">
    <name type="scientific">Endocarpon pusillum (strain Z07020 / HMAS-L-300199)</name>
    <name type="common">Lichen-forming fungus</name>
    <dbReference type="NCBI Taxonomy" id="1263415"/>
    <lineage>
        <taxon>Eukaryota</taxon>
        <taxon>Fungi</taxon>
        <taxon>Dikarya</taxon>
        <taxon>Ascomycota</taxon>
        <taxon>Pezizomycotina</taxon>
        <taxon>Eurotiomycetes</taxon>
        <taxon>Chaetothyriomycetidae</taxon>
        <taxon>Verrucariales</taxon>
        <taxon>Verrucariaceae</taxon>
        <taxon>Endocarpon</taxon>
    </lineage>
</organism>
<evidence type="ECO:0000256" key="1">
    <source>
        <dbReference type="ARBA" id="ARBA00022741"/>
    </source>
</evidence>
<feature type="domain" description="SNF2 N-terminal" evidence="3">
    <location>
        <begin position="46"/>
        <end position="221"/>
    </location>
</feature>
<dbReference type="Pfam" id="PF00176">
    <property type="entry name" value="SNF2-rel_dom"/>
    <property type="match status" value="1"/>
</dbReference>
<reference evidence="5" key="1">
    <citation type="journal article" date="2014" name="BMC Genomics">
        <title>Genome characteristics reveal the impact of lichenization on lichen-forming fungus Endocarpon pusillum Hedwig (Verrucariales, Ascomycota).</title>
        <authorList>
            <person name="Wang Y.-Y."/>
            <person name="Liu B."/>
            <person name="Zhang X.-Y."/>
            <person name="Zhou Q.-M."/>
            <person name="Zhang T."/>
            <person name="Li H."/>
            <person name="Yu Y.-F."/>
            <person name="Zhang X.-L."/>
            <person name="Hao X.-Y."/>
            <person name="Wang M."/>
            <person name="Wang L."/>
            <person name="Wei J.-C."/>
        </authorList>
    </citation>
    <scope>NUCLEOTIDE SEQUENCE [LARGE SCALE GENOMIC DNA]</scope>
    <source>
        <strain evidence="5">Z07020 / HMAS-L-300199</strain>
    </source>
</reference>
<evidence type="ECO:0000259" key="3">
    <source>
        <dbReference type="Pfam" id="PF00176"/>
    </source>
</evidence>
<keyword evidence="1" id="KW-0547">Nucleotide-binding</keyword>
<evidence type="ECO:0000313" key="5">
    <source>
        <dbReference type="Proteomes" id="UP000019373"/>
    </source>
</evidence>
<accession>U1G4M6</accession>
<dbReference type="AlphaFoldDB" id="U1G4M6"/>
<dbReference type="Gene3D" id="3.40.50.10810">
    <property type="entry name" value="Tandem AAA-ATPase domain"/>
    <property type="match status" value="1"/>
</dbReference>